<dbReference type="GO" id="GO:0008236">
    <property type="term" value="F:serine-type peptidase activity"/>
    <property type="evidence" value="ECO:0007669"/>
    <property type="project" value="UniProtKB-KW"/>
</dbReference>
<dbReference type="PANTHER" id="PTHR22939:SF129">
    <property type="entry name" value="SERINE PROTEASE HTRA2, MITOCHONDRIAL"/>
    <property type="match status" value="1"/>
</dbReference>
<evidence type="ECO:0000313" key="4">
    <source>
        <dbReference type="EMBL" id="MTD95755.1"/>
    </source>
</evidence>
<evidence type="ECO:0000256" key="1">
    <source>
        <dbReference type="ARBA" id="ARBA00010541"/>
    </source>
</evidence>
<evidence type="ECO:0000256" key="2">
    <source>
        <dbReference type="ARBA" id="ARBA00022825"/>
    </source>
</evidence>
<dbReference type="InterPro" id="IPR001478">
    <property type="entry name" value="PDZ"/>
</dbReference>
<dbReference type="Gene3D" id="2.30.42.10">
    <property type="match status" value="2"/>
</dbReference>
<feature type="domain" description="PDZ" evidence="3">
    <location>
        <begin position="70"/>
        <end position="152"/>
    </location>
</feature>
<protein>
    <submittedName>
        <fullName evidence="4">PDZ domain-containing protein</fullName>
    </submittedName>
</protein>
<evidence type="ECO:0000313" key="5">
    <source>
        <dbReference type="Proteomes" id="UP000440694"/>
    </source>
</evidence>
<dbReference type="EMBL" id="WMBQ01000002">
    <property type="protein sequence ID" value="MTD95755.1"/>
    <property type="molecule type" value="Genomic_DNA"/>
</dbReference>
<gene>
    <name evidence="4" type="ORF">GIW81_15560</name>
</gene>
<proteinExistence type="inferred from homology"/>
<keyword evidence="2" id="KW-0378">Hydrolase</keyword>
<dbReference type="PANTHER" id="PTHR22939">
    <property type="entry name" value="SERINE PROTEASE FAMILY S1C HTRA-RELATED"/>
    <property type="match status" value="1"/>
</dbReference>
<feature type="domain" description="PDZ" evidence="3">
    <location>
        <begin position="2"/>
        <end position="54"/>
    </location>
</feature>
<keyword evidence="5" id="KW-1185">Reference proteome</keyword>
<dbReference type="SUPFAM" id="SSF50156">
    <property type="entry name" value="PDZ domain-like"/>
    <property type="match status" value="2"/>
</dbReference>
<dbReference type="SMART" id="SM00228">
    <property type="entry name" value="PDZ"/>
    <property type="match status" value="2"/>
</dbReference>
<reference evidence="4 5" key="1">
    <citation type="submission" date="2019-11" db="EMBL/GenBank/DDBJ databases">
        <title>Identification of a novel strain.</title>
        <authorList>
            <person name="Xu Q."/>
            <person name="Wang G."/>
        </authorList>
    </citation>
    <scope>NUCLEOTIDE SEQUENCE [LARGE SCALE GENOMIC DNA]</scope>
    <source>
        <strain evidence="5">xq</strain>
    </source>
</reference>
<dbReference type="InterPro" id="IPR041489">
    <property type="entry name" value="PDZ_6"/>
</dbReference>
<dbReference type="Pfam" id="PF17820">
    <property type="entry name" value="PDZ_6"/>
    <property type="match status" value="2"/>
</dbReference>
<dbReference type="RefSeq" id="WP_154740263.1">
    <property type="nucleotide sequence ID" value="NZ_WMBQ01000002.1"/>
</dbReference>
<organism evidence="4 5">
    <name type="scientific">Hyphomicrobium album</name>
    <dbReference type="NCBI Taxonomy" id="2665159"/>
    <lineage>
        <taxon>Bacteria</taxon>
        <taxon>Pseudomonadati</taxon>
        <taxon>Pseudomonadota</taxon>
        <taxon>Alphaproteobacteria</taxon>
        <taxon>Hyphomicrobiales</taxon>
        <taxon>Hyphomicrobiaceae</taxon>
        <taxon>Hyphomicrobium</taxon>
    </lineage>
</organism>
<evidence type="ECO:0000259" key="3">
    <source>
        <dbReference type="SMART" id="SM00228"/>
    </source>
</evidence>
<comment type="caution">
    <text evidence="4">The sequence shown here is derived from an EMBL/GenBank/DDBJ whole genome shotgun (WGS) entry which is preliminary data.</text>
</comment>
<dbReference type="AlphaFoldDB" id="A0A6I3KJ50"/>
<accession>A0A6I3KJ50</accession>
<sequence length="165" mass="17253">MVSAGSPADRAGIVAGDVITTVDRESVGTMPEARTKLGLLKPGEVAHITLLRNAKALTIHATLASPAPQPLEGGAISPELAGAAFGPVQYFVPVTGAEVVSVETDSNAWDTGFRKGDIIRSLDQEPVTSPEQLLSMMKVGRPNLLFNIVRNGEAIFLVVPVAATR</sequence>
<keyword evidence="2" id="KW-0720">Serine protease</keyword>
<name>A0A6I3KJ50_9HYPH</name>
<dbReference type="InterPro" id="IPR036034">
    <property type="entry name" value="PDZ_sf"/>
</dbReference>
<keyword evidence="2" id="KW-0645">Protease</keyword>
<dbReference type="Proteomes" id="UP000440694">
    <property type="component" value="Unassembled WGS sequence"/>
</dbReference>
<comment type="similarity">
    <text evidence="1">Belongs to the peptidase S1C family.</text>
</comment>